<keyword evidence="6 13" id="KW-0479">Metal-binding</keyword>
<dbReference type="HOGENOM" id="CLU_009227_0_0_1"/>
<feature type="domain" description="Transketolase-like pyrimidine-binding" evidence="16">
    <location>
        <begin position="359"/>
        <end position="535"/>
    </location>
</feature>
<gene>
    <name evidence="18" type="primary">tkt1</name>
    <name evidence="17" type="ORF">SJAG_03934</name>
</gene>
<dbReference type="OMA" id="ADYMRGS"/>
<dbReference type="PROSITE" id="PS00801">
    <property type="entry name" value="TRANSKETOLASE_1"/>
    <property type="match status" value="1"/>
</dbReference>
<feature type="binding site" evidence="11">
    <location>
        <position position="530"/>
    </location>
    <ligand>
        <name>substrate</name>
    </ligand>
</feature>
<dbReference type="PROSITE" id="PS00802">
    <property type="entry name" value="TRANSKETOLASE_2"/>
    <property type="match status" value="1"/>
</dbReference>
<feature type="binding site" evidence="11">
    <location>
        <position position="483"/>
    </location>
    <ligand>
        <name>substrate</name>
    </ligand>
</feature>
<feature type="active site" description="Proton donor" evidence="10">
    <location>
        <position position="421"/>
    </location>
</feature>
<dbReference type="FunFam" id="3.40.50.920:FF:000003">
    <property type="entry name" value="Transketolase"/>
    <property type="match status" value="1"/>
</dbReference>
<dbReference type="STRING" id="402676.B6K5F9"/>
<dbReference type="EMBL" id="KE651167">
    <property type="protein sequence ID" value="EEB08763.1"/>
    <property type="molecule type" value="Genomic_DNA"/>
</dbReference>
<keyword evidence="8 12" id="KW-0786">Thiamine pyrophosphate</keyword>
<dbReference type="InterPro" id="IPR033247">
    <property type="entry name" value="Transketolase_fam"/>
</dbReference>
<dbReference type="PANTHER" id="PTHR43522:SF2">
    <property type="entry name" value="TRANSKETOLASE 1-RELATED"/>
    <property type="match status" value="1"/>
</dbReference>
<keyword evidence="7 13" id="KW-0460">Magnesium</keyword>
<dbReference type="Pfam" id="PF22613">
    <property type="entry name" value="Transketolase_C_1"/>
    <property type="match status" value="1"/>
</dbReference>
<dbReference type="VEuPathDB" id="FungiDB:SJAG_03934"/>
<proteinExistence type="inferred from homology"/>
<dbReference type="GO" id="GO:0046872">
    <property type="term" value="F:metal ion binding"/>
    <property type="evidence" value="ECO:0007669"/>
    <property type="project" value="UniProtKB-KW"/>
</dbReference>
<dbReference type="CDD" id="cd07033">
    <property type="entry name" value="TPP_PYR_DXS_TK_like"/>
    <property type="match status" value="1"/>
</dbReference>
<dbReference type="SUPFAM" id="SSF52922">
    <property type="entry name" value="TK C-terminal domain-like"/>
    <property type="match status" value="1"/>
</dbReference>
<evidence type="ECO:0000256" key="4">
    <source>
        <dbReference type="ARBA" id="ARBA00013152"/>
    </source>
</evidence>
<dbReference type="Pfam" id="PF00456">
    <property type="entry name" value="Transketolase_N"/>
    <property type="match status" value="1"/>
</dbReference>
<dbReference type="InterPro" id="IPR009014">
    <property type="entry name" value="Transketo_C/PFOR_II"/>
</dbReference>
<evidence type="ECO:0000313" key="17">
    <source>
        <dbReference type="EMBL" id="EEB08763.1"/>
    </source>
</evidence>
<feature type="site" description="Important for catalytic activity" evidence="14">
    <location>
        <position position="267"/>
    </location>
</feature>
<dbReference type="AlphaFoldDB" id="B6K5F9"/>
<evidence type="ECO:0000256" key="8">
    <source>
        <dbReference type="ARBA" id="ARBA00023052"/>
    </source>
</evidence>
<protein>
    <recommendedName>
        <fullName evidence="4 15">Transketolase</fullName>
        <ecNumber evidence="4 15">2.2.1.1</ecNumber>
    </recommendedName>
</protein>
<evidence type="ECO:0000256" key="12">
    <source>
        <dbReference type="PIRSR" id="PIRSR605478-3"/>
    </source>
</evidence>
<evidence type="ECO:0000256" key="3">
    <source>
        <dbReference type="ARBA" id="ARBA00011738"/>
    </source>
</evidence>
<comment type="catalytic activity">
    <reaction evidence="9 15">
        <text>D-sedoheptulose 7-phosphate + D-glyceraldehyde 3-phosphate = aldehydo-D-ribose 5-phosphate + D-xylulose 5-phosphate</text>
        <dbReference type="Rhea" id="RHEA:10508"/>
        <dbReference type="ChEBI" id="CHEBI:57483"/>
        <dbReference type="ChEBI" id="CHEBI:57737"/>
        <dbReference type="ChEBI" id="CHEBI:58273"/>
        <dbReference type="ChEBI" id="CHEBI:59776"/>
        <dbReference type="EC" id="2.2.1.1"/>
    </reaction>
</comment>
<dbReference type="InterPro" id="IPR049557">
    <property type="entry name" value="Transketolase_CS"/>
</dbReference>
<feature type="binding site" evidence="13">
    <location>
        <position position="191"/>
    </location>
    <ligand>
        <name>Mg(2+)</name>
        <dbReference type="ChEBI" id="CHEBI:18420"/>
    </ligand>
</feature>
<evidence type="ECO:0000256" key="5">
    <source>
        <dbReference type="ARBA" id="ARBA00022679"/>
    </source>
</evidence>
<keyword evidence="5 15" id="KW-0808">Transferase</keyword>
<comment type="function">
    <text evidence="15">Catalyzes the transfer of a two-carbon ketol group from a ketose donor to an aldose acceptor, via a covalent intermediate with the cofactor thiamine pyrophosphate.</text>
</comment>
<dbReference type="SMART" id="SM00861">
    <property type="entry name" value="Transket_pyr"/>
    <property type="match status" value="1"/>
</dbReference>
<feature type="binding site" evidence="12">
    <location>
        <position position="71"/>
    </location>
    <ligand>
        <name>thiamine diphosphate</name>
        <dbReference type="ChEBI" id="CHEBI:58937"/>
    </ligand>
</feature>
<dbReference type="Gene3D" id="3.40.50.920">
    <property type="match status" value="1"/>
</dbReference>
<evidence type="ECO:0000256" key="10">
    <source>
        <dbReference type="PIRSR" id="PIRSR605478-1"/>
    </source>
</evidence>
<evidence type="ECO:0000313" key="18">
    <source>
        <dbReference type="JaponicusDB" id="SJAG_03934"/>
    </source>
</evidence>
<evidence type="ECO:0000256" key="7">
    <source>
        <dbReference type="ARBA" id="ARBA00022842"/>
    </source>
</evidence>
<evidence type="ECO:0000256" key="1">
    <source>
        <dbReference type="ARBA" id="ARBA00001941"/>
    </source>
</evidence>
<dbReference type="GO" id="GO:0006098">
    <property type="term" value="P:pentose-phosphate shunt"/>
    <property type="evidence" value="ECO:0000318"/>
    <property type="project" value="GO_Central"/>
</dbReference>
<dbReference type="InterPro" id="IPR029061">
    <property type="entry name" value="THDP-binding"/>
</dbReference>
<dbReference type="GO" id="GO:0004802">
    <property type="term" value="F:transketolase activity"/>
    <property type="evidence" value="ECO:0000318"/>
    <property type="project" value="GO_Central"/>
</dbReference>
<dbReference type="FunFam" id="3.40.50.970:FF:000003">
    <property type="entry name" value="Transketolase"/>
    <property type="match status" value="1"/>
</dbReference>
<feature type="binding site" evidence="13">
    <location>
        <position position="193"/>
    </location>
    <ligand>
        <name>Mg(2+)</name>
        <dbReference type="ChEBI" id="CHEBI:18420"/>
    </ligand>
</feature>
<dbReference type="EC" id="2.2.1.1" evidence="4 15"/>
<dbReference type="OrthoDB" id="10267175at2759"/>
<dbReference type="RefSeq" id="XP_002175056.1">
    <property type="nucleotide sequence ID" value="XM_002175020.2"/>
</dbReference>
<dbReference type="InterPro" id="IPR055152">
    <property type="entry name" value="Transketolase-like_C_2"/>
</dbReference>
<comment type="similarity">
    <text evidence="2 15">Belongs to the transketolase family.</text>
</comment>
<feature type="binding site" evidence="11">
    <location>
        <position position="471"/>
    </location>
    <ligand>
        <name>substrate</name>
    </ligand>
</feature>
<organism evidence="17 19">
    <name type="scientific">Schizosaccharomyces japonicus (strain yFS275 / FY16936)</name>
    <name type="common">Fission yeast</name>
    <dbReference type="NCBI Taxonomy" id="402676"/>
    <lineage>
        <taxon>Eukaryota</taxon>
        <taxon>Fungi</taxon>
        <taxon>Dikarya</taxon>
        <taxon>Ascomycota</taxon>
        <taxon>Taphrinomycotina</taxon>
        <taxon>Schizosaccharomycetes</taxon>
        <taxon>Schizosaccharomycetales</taxon>
        <taxon>Schizosaccharomycetaceae</taxon>
        <taxon>Schizosaccharomyces</taxon>
    </lineage>
</organism>
<comment type="cofactor">
    <cofactor evidence="12">
        <name>thiamine diphosphate</name>
        <dbReference type="ChEBI" id="CHEBI:58937"/>
    </cofactor>
    <text evidence="12">Binds 1 thiamine pyrophosphate per subunit. During the reaction, the substrate forms a covalent intermediate with the cofactor.</text>
</comment>
<feature type="binding site" evidence="11">
    <location>
        <position position="479"/>
    </location>
    <ligand>
        <name>substrate</name>
    </ligand>
</feature>
<dbReference type="Proteomes" id="UP000001744">
    <property type="component" value="Unassembled WGS sequence"/>
</dbReference>
<comment type="cofactor">
    <cofactor evidence="15">
        <name>Mg(2+)</name>
        <dbReference type="ChEBI" id="CHEBI:18420"/>
    </cofactor>
    <cofactor evidence="15">
        <name>Ca(2+)</name>
        <dbReference type="ChEBI" id="CHEBI:29108"/>
    </cofactor>
    <cofactor evidence="15">
        <name>Mn(2+)</name>
        <dbReference type="ChEBI" id="CHEBI:29035"/>
    </cofactor>
    <cofactor evidence="15">
        <name>Co(2+)</name>
        <dbReference type="ChEBI" id="CHEBI:48828"/>
    </cofactor>
    <text evidence="15">Binds 1 Mg(2+) ion per subunit. Can also utilize other divalent metal cations, such as Ca(2+), Mn(2+) and Co(2+).</text>
</comment>
<dbReference type="InterPro" id="IPR005474">
    <property type="entry name" value="Transketolase_N"/>
</dbReference>
<dbReference type="eggNOG" id="KOG0523">
    <property type="taxonomic scope" value="Eukaryota"/>
</dbReference>
<keyword evidence="15" id="KW-0106">Calcium</keyword>
<feature type="binding site" evidence="12">
    <location>
        <position position="162"/>
    </location>
    <ligand>
        <name>thiamine diphosphate</name>
        <dbReference type="ChEBI" id="CHEBI:58937"/>
    </ligand>
</feature>
<feature type="binding site" evidence="13">
    <location>
        <position position="161"/>
    </location>
    <ligand>
        <name>Mg(2+)</name>
        <dbReference type="ChEBI" id="CHEBI:18420"/>
    </ligand>
</feature>
<dbReference type="GO" id="GO:0005829">
    <property type="term" value="C:cytosol"/>
    <property type="evidence" value="ECO:0000318"/>
    <property type="project" value="GO_Central"/>
</dbReference>
<keyword evidence="19" id="KW-1185">Reference proteome</keyword>
<comment type="cofactor">
    <cofactor evidence="13">
        <name>Mg(2+)</name>
        <dbReference type="ChEBI" id="CHEBI:18420"/>
    </cofactor>
    <text evidence="13">Binds 1 Mg(2+) ion per subunit. Can also utilize other divalent metal cations, such as Ca(2+), Mn(2+) and Co(2+).</text>
</comment>
<evidence type="ECO:0000259" key="16">
    <source>
        <dbReference type="SMART" id="SM00861"/>
    </source>
</evidence>
<accession>B6K5F9</accession>
<feature type="site" description="Important for catalytic activity" evidence="14">
    <location>
        <position position="31"/>
    </location>
</feature>
<dbReference type="PANTHER" id="PTHR43522">
    <property type="entry name" value="TRANSKETOLASE"/>
    <property type="match status" value="1"/>
</dbReference>
<feature type="binding site" evidence="12">
    <location>
        <position position="447"/>
    </location>
    <ligand>
        <name>thiamine diphosphate</name>
        <dbReference type="ChEBI" id="CHEBI:58937"/>
    </ligand>
</feature>
<dbReference type="Pfam" id="PF02779">
    <property type="entry name" value="Transket_pyr"/>
    <property type="match status" value="1"/>
</dbReference>
<sequence length="684" mass="74791">MVSTYTDLDTKAVNTIRTLAVDTTCKSKSGHPGAPMGMAPAAHVLFSRIMNFNPQKPRWINRDRFVLSNGHACVLQYALCHLLGYNLTIDDLKNFRQLGSKTPGHPENHNPDLCIEVCTGPLGQGITNAVGLAIAQAHTAATYNKPGYDLINNRTFCFLGDGCLQEGVSSEASSLAGHLKLGNLVAVWDNNKITIDGSTDVSFDEDVEKRYEAYGWQVLRVADGDSDYASIEQALLDAVACKDKPTLINMKTTIGYGSMKQGTHSVHGSPLSAEDAAHVKREFGFNPEQSFYVAPEVYDLYKKHVARGVEAQQKFDELFAKYKTEYPELAAQFERVVEKKLPEGWEKKLPTYKPTDPAIASRKLSEIVLDSIAPVLPELVGGSADLTGSNLTRWKGAVDFQPKESNLGDYSGRYIRYGVREHAMGGIMNGMAAYGTVIPFGGTFLNFVSYAAGAVRLAALGQFRTIYVATHDSIGLGEDGPTHQPIETYAHFRAMPNINCWRPADGNETSAAYHSAISLAQTPSILALTRQNLPQLNGSSIEKALKGGYVLVENKDANVTLIGTGSEVSLCVEAAKVLEAEHGLKARIVSMPCCEIFDEQAQEYRLSVLPDGIPIMSVEVYSTVGWKRYAHEAFGIDSFGDSAPYQQLYAKYEMTPEGVAVRAKMTVDAWKPVQNIRSPIHHAF</sequence>
<dbReference type="InterPro" id="IPR005475">
    <property type="entry name" value="Transketolase-like_Pyr-bd"/>
</dbReference>
<evidence type="ECO:0000256" key="6">
    <source>
        <dbReference type="ARBA" id="ARBA00022723"/>
    </source>
</evidence>
<comment type="cofactor">
    <cofactor evidence="1">
        <name>Co(2+)</name>
        <dbReference type="ChEBI" id="CHEBI:48828"/>
    </cofactor>
</comment>
<evidence type="ECO:0000256" key="9">
    <source>
        <dbReference type="ARBA" id="ARBA00049473"/>
    </source>
</evidence>
<dbReference type="InterPro" id="IPR020826">
    <property type="entry name" value="Transketolase_BS"/>
</dbReference>
<name>B6K5F9_SCHJY</name>
<feature type="binding site" evidence="11">
    <location>
        <position position="31"/>
    </location>
    <ligand>
        <name>substrate</name>
    </ligand>
</feature>
<dbReference type="GeneID" id="7051544"/>
<dbReference type="JaponicusDB" id="SJAG_03934">
    <property type="gene designation" value="tkt1"/>
</dbReference>
<evidence type="ECO:0000313" key="19">
    <source>
        <dbReference type="Proteomes" id="UP000001744"/>
    </source>
</evidence>
<comment type="subunit">
    <text evidence="3 15">Homodimer.</text>
</comment>
<dbReference type="FunFam" id="3.40.50.970:FF:000004">
    <property type="entry name" value="Transketolase"/>
    <property type="match status" value="1"/>
</dbReference>
<feature type="binding site" evidence="12">
    <location>
        <position position="267"/>
    </location>
    <ligand>
        <name>thiamine diphosphate</name>
        <dbReference type="ChEBI" id="CHEBI:58937"/>
    </ligand>
</feature>
<dbReference type="NCBIfam" id="TIGR00232">
    <property type="entry name" value="tktlase_bact"/>
    <property type="match status" value="1"/>
</dbReference>
<feature type="binding site" evidence="11">
    <location>
        <position position="389"/>
    </location>
    <ligand>
        <name>substrate</name>
    </ligand>
</feature>
<feature type="binding site" evidence="11">
    <location>
        <position position="267"/>
    </location>
    <ligand>
        <name>substrate</name>
    </ligand>
</feature>
<dbReference type="InterPro" id="IPR005478">
    <property type="entry name" value="Transketolase_bac-like"/>
</dbReference>
<feature type="binding site" evidence="12">
    <location>
        <begin position="120"/>
        <end position="122"/>
    </location>
    <ligand>
        <name>thiamine diphosphate</name>
        <dbReference type="ChEBI" id="CHEBI:58937"/>
    </ligand>
</feature>
<feature type="binding site" evidence="12">
    <location>
        <position position="191"/>
    </location>
    <ligand>
        <name>thiamine diphosphate</name>
        <dbReference type="ChEBI" id="CHEBI:58937"/>
    </ligand>
</feature>
<reference evidence="17 19" key="1">
    <citation type="journal article" date="2011" name="Science">
        <title>Comparative functional genomics of the fission yeasts.</title>
        <authorList>
            <person name="Rhind N."/>
            <person name="Chen Z."/>
            <person name="Yassour M."/>
            <person name="Thompson D.A."/>
            <person name="Haas B.J."/>
            <person name="Habib N."/>
            <person name="Wapinski I."/>
            <person name="Roy S."/>
            <person name="Lin M.F."/>
            <person name="Heiman D.I."/>
            <person name="Young S.K."/>
            <person name="Furuya K."/>
            <person name="Guo Y."/>
            <person name="Pidoux A."/>
            <person name="Chen H.M."/>
            <person name="Robbertse B."/>
            <person name="Goldberg J.M."/>
            <person name="Aoki K."/>
            <person name="Bayne E.H."/>
            <person name="Berlin A.M."/>
            <person name="Desjardins C.A."/>
            <person name="Dobbs E."/>
            <person name="Dukaj L."/>
            <person name="Fan L."/>
            <person name="FitzGerald M.G."/>
            <person name="French C."/>
            <person name="Gujja S."/>
            <person name="Hansen K."/>
            <person name="Keifenheim D."/>
            <person name="Levin J.Z."/>
            <person name="Mosher R.A."/>
            <person name="Mueller C.A."/>
            <person name="Pfiffner J."/>
            <person name="Priest M."/>
            <person name="Russ C."/>
            <person name="Smialowska A."/>
            <person name="Swoboda P."/>
            <person name="Sykes S.M."/>
            <person name="Vaughn M."/>
            <person name="Vengrova S."/>
            <person name="Yoder R."/>
            <person name="Zeng Q."/>
            <person name="Allshire R."/>
            <person name="Baulcombe D."/>
            <person name="Birren B.W."/>
            <person name="Brown W."/>
            <person name="Ekwall K."/>
            <person name="Kellis M."/>
            <person name="Leatherwood J."/>
            <person name="Levin H."/>
            <person name="Margalit H."/>
            <person name="Martienssen R."/>
            <person name="Nieduszynski C.A."/>
            <person name="Spatafora J.W."/>
            <person name="Friedman N."/>
            <person name="Dalgaard J.Z."/>
            <person name="Baumann P."/>
            <person name="Niki H."/>
            <person name="Regev A."/>
            <person name="Nusbaum C."/>
        </authorList>
    </citation>
    <scope>NUCLEOTIDE SEQUENCE [LARGE SCALE GENOMIC DNA]</scope>
    <source>
        <strain evidence="19">yFS275 / FY16936</strain>
    </source>
</reference>
<feature type="binding site" evidence="11">
    <location>
        <position position="362"/>
    </location>
    <ligand>
        <name>substrate</name>
    </ligand>
</feature>
<dbReference type="SUPFAM" id="SSF52518">
    <property type="entry name" value="Thiamin diphosphate-binding fold (THDP-binding)"/>
    <property type="match status" value="2"/>
</dbReference>
<evidence type="ECO:0000256" key="14">
    <source>
        <dbReference type="PIRSR" id="PIRSR605478-5"/>
    </source>
</evidence>
<dbReference type="CDD" id="cd02012">
    <property type="entry name" value="TPP_TK"/>
    <property type="match status" value="1"/>
</dbReference>
<evidence type="ECO:0000256" key="15">
    <source>
        <dbReference type="RuleBase" id="RU004996"/>
    </source>
</evidence>
<dbReference type="Gene3D" id="3.40.50.970">
    <property type="match status" value="2"/>
</dbReference>
<evidence type="ECO:0000256" key="11">
    <source>
        <dbReference type="PIRSR" id="PIRSR605478-2"/>
    </source>
</evidence>
<evidence type="ECO:0000256" key="2">
    <source>
        <dbReference type="ARBA" id="ARBA00007131"/>
    </source>
</evidence>
<evidence type="ECO:0000256" key="13">
    <source>
        <dbReference type="PIRSR" id="PIRSR605478-4"/>
    </source>
</evidence>